<comment type="similarity">
    <text evidence="11">Belongs to the mitochondrial carrier (TC 2.A.29) family.</text>
</comment>
<dbReference type="FunFam" id="1.50.40.10:FF:000088">
    <property type="entry name" value="Mitochondrial carrier protein RIM2"/>
    <property type="match status" value="1"/>
</dbReference>
<accession>A0A9P8QJ03</accession>
<evidence type="ECO:0000256" key="4">
    <source>
        <dbReference type="ARBA" id="ARBA00022737"/>
    </source>
</evidence>
<keyword evidence="2 11" id="KW-0813">Transport</keyword>
<keyword evidence="13" id="KW-1185">Reference proteome</keyword>
<reference evidence="12" key="1">
    <citation type="submission" date="2021-08" db="EMBL/GenBank/DDBJ databases">
        <title>Chromosome-Level Trichoderma cornu-damae using Hi-C Data.</title>
        <authorList>
            <person name="Kim C.S."/>
        </authorList>
    </citation>
    <scope>NUCLEOTIDE SEQUENCE</scope>
    <source>
        <strain evidence="12">KA19-0412C</strain>
    </source>
</reference>
<evidence type="ECO:0000256" key="8">
    <source>
        <dbReference type="ARBA" id="ARBA00023136"/>
    </source>
</evidence>
<evidence type="ECO:0000256" key="10">
    <source>
        <dbReference type="PROSITE-ProRule" id="PRU00282"/>
    </source>
</evidence>
<dbReference type="EMBL" id="JAIWOZ010000003">
    <property type="protein sequence ID" value="KAH6607250.1"/>
    <property type="molecule type" value="Genomic_DNA"/>
</dbReference>
<dbReference type="InterPro" id="IPR023395">
    <property type="entry name" value="MCP_dom_sf"/>
</dbReference>
<protein>
    <submittedName>
        <fullName evidence="12">Mitochondrial carrier rim2</fullName>
    </submittedName>
</protein>
<dbReference type="PANTHER" id="PTHR45829">
    <property type="entry name" value="MITOCHONDRIAL CARRIER PROTEIN RIM2"/>
    <property type="match status" value="1"/>
</dbReference>
<comment type="catalytic activity">
    <reaction evidence="9">
        <text>5-methyl-UTP(out) + UTP(in) = 5-methyl-UTP(in) + UTP(out)</text>
        <dbReference type="Rhea" id="RHEA:73523"/>
        <dbReference type="ChEBI" id="CHEBI:46398"/>
        <dbReference type="ChEBI" id="CHEBI:63527"/>
    </reaction>
</comment>
<dbReference type="Gene3D" id="1.50.40.10">
    <property type="entry name" value="Mitochondrial carrier domain"/>
    <property type="match status" value="2"/>
</dbReference>
<evidence type="ECO:0000256" key="1">
    <source>
        <dbReference type="ARBA" id="ARBA00004448"/>
    </source>
</evidence>
<dbReference type="Proteomes" id="UP000827724">
    <property type="component" value="Unassembled WGS sequence"/>
</dbReference>
<organism evidence="12 13">
    <name type="scientific">Trichoderma cornu-damae</name>
    <dbReference type="NCBI Taxonomy" id="654480"/>
    <lineage>
        <taxon>Eukaryota</taxon>
        <taxon>Fungi</taxon>
        <taxon>Dikarya</taxon>
        <taxon>Ascomycota</taxon>
        <taxon>Pezizomycotina</taxon>
        <taxon>Sordariomycetes</taxon>
        <taxon>Hypocreomycetidae</taxon>
        <taxon>Hypocreales</taxon>
        <taxon>Hypocreaceae</taxon>
        <taxon>Trichoderma</taxon>
    </lineage>
</organism>
<feature type="repeat" description="Solcar" evidence="10">
    <location>
        <begin position="179"/>
        <end position="273"/>
    </location>
</feature>
<dbReference type="PANTHER" id="PTHR45829:SF4">
    <property type="entry name" value="MITOCHONDRIAL CARRIER PROTEIN RIM2"/>
    <property type="match status" value="1"/>
</dbReference>
<dbReference type="SUPFAM" id="SSF103506">
    <property type="entry name" value="Mitochondrial carrier"/>
    <property type="match status" value="1"/>
</dbReference>
<dbReference type="AlphaFoldDB" id="A0A9P8QJ03"/>
<name>A0A9P8QJ03_9HYPO</name>
<evidence type="ECO:0000256" key="7">
    <source>
        <dbReference type="ARBA" id="ARBA00023128"/>
    </source>
</evidence>
<feature type="repeat" description="Solcar" evidence="10">
    <location>
        <begin position="59"/>
        <end position="169"/>
    </location>
</feature>
<gene>
    <name evidence="12" type="ORF">Trco_003563</name>
</gene>
<evidence type="ECO:0000256" key="11">
    <source>
        <dbReference type="RuleBase" id="RU000488"/>
    </source>
</evidence>
<proteinExistence type="inferred from homology"/>
<dbReference type="InterPro" id="IPR018108">
    <property type="entry name" value="MCP_transmembrane"/>
</dbReference>
<keyword evidence="4" id="KW-0677">Repeat</keyword>
<keyword evidence="6" id="KW-1133">Transmembrane helix</keyword>
<evidence type="ECO:0000256" key="9">
    <source>
        <dbReference type="ARBA" id="ARBA00093195"/>
    </source>
</evidence>
<comment type="subcellular location">
    <subcellularLocation>
        <location evidence="1">Mitochondrion inner membrane</location>
        <topology evidence="1">Multi-pass membrane protein</topology>
    </subcellularLocation>
</comment>
<sequence length="382" mass="41997">MAQQGPAAVAPYLAKRDDRRPFQHSHVPAEHAALIQSRETGDVLPDDSPGGQVKALPFAKSWVHFMAGGIGGMTAAAVTAPLDVLKTRLQSDFYQAQVRASRAAQAHSLRRLNPMRSAMHHLAETLQILGSVYRTEGSRALFKGLGPNLVGVIPARSINFYVYGNGKRLMAEYWNKGQEAPWVHLMAGVTAGVATSTATNPIWMVKTRLQLDKNVAERSGGATQRLYRNSWDCVKQVVRDEGVRGLYKGMSASYLGVVESTMQWMLYEQLKAYLARREALIQASGRDKIWWDRVVDVMGNGGAAGGAKLVAAVARTRLRQAPLADGKLKYTGLIQCFKLVWKEEGLMGLYGGLTPHLMRTVPSAAIMFGMYEVILRFFHTPA</sequence>
<keyword evidence="5" id="KW-0999">Mitochondrion inner membrane</keyword>
<comment type="caution">
    <text evidence="12">The sequence shown here is derived from an EMBL/GenBank/DDBJ whole genome shotgun (WGS) entry which is preliminary data.</text>
</comment>
<evidence type="ECO:0000256" key="6">
    <source>
        <dbReference type="ARBA" id="ARBA00022989"/>
    </source>
</evidence>
<evidence type="ECO:0000256" key="2">
    <source>
        <dbReference type="ARBA" id="ARBA00022448"/>
    </source>
</evidence>
<dbReference type="GO" id="GO:0015218">
    <property type="term" value="F:pyrimidine nucleotide transmembrane transporter activity"/>
    <property type="evidence" value="ECO:0007669"/>
    <property type="project" value="InterPro"/>
</dbReference>
<evidence type="ECO:0000256" key="3">
    <source>
        <dbReference type="ARBA" id="ARBA00022692"/>
    </source>
</evidence>
<dbReference type="OrthoDB" id="269120at2759"/>
<dbReference type="InterPro" id="IPR049562">
    <property type="entry name" value="SLC25A33/36-like"/>
</dbReference>
<dbReference type="GO" id="GO:1990519">
    <property type="term" value="P:pyrimidine nucleotide import into mitochondrion"/>
    <property type="evidence" value="ECO:0007669"/>
    <property type="project" value="TreeGrafter"/>
</dbReference>
<feature type="repeat" description="Solcar" evidence="10">
    <location>
        <begin position="292"/>
        <end position="377"/>
    </location>
</feature>
<keyword evidence="8 10" id="KW-0472">Membrane</keyword>
<evidence type="ECO:0000313" key="13">
    <source>
        <dbReference type="Proteomes" id="UP000827724"/>
    </source>
</evidence>
<keyword evidence="3 10" id="KW-0812">Transmembrane</keyword>
<evidence type="ECO:0000313" key="12">
    <source>
        <dbReference type="EMBL" id="KAH6607250.1"/>
    </source>
</evidence>
<keyword evidence="7" id="KW-0496">Mitochondrion</keyword>
<dbReference type="GO" id="GO:0005743">
    <property type="term" value="C:mitochondrial inner membrane"/>
    <property type="evidence" value="ECO:0007669"/>
    <property type="project" value="UniProtKB-SubCell"/>
</dbReference>
<evidence type="ECO:0000256" key="5">
    <source>
        <dbReference type="ARBA" id="ARBA00022792"/>
    </source>
</evidence>
<dbReference type="Pfam" id="PF00153">
    <property type="entry name" value="Mito_carr"/>
    <property type="match status" value="3"/>
</dbReference>
<dbReference type="PROSITE" id="PS50920">
    <property type="entry name" value="SOLCAR"/>
    <property type="match status" value="3"/>
</dbReference>